<dbReference type="Proteomes" id="UP000580250">
    <property type="component" value="Unassembled WGS sequence"/>
</dbReference>
<sequence>MDLHIKNTTKYGAVSRPIVTSQSKFLLSSRLLSSRHIRIQNMYLDVLDRPNNN</sequence>
<comment type="caution">
    <text evidence="1">The sequence shown here is derived from an EMBL/GenBank/DDBJ whole genome shotgun (WGS) entry which is preliminary data.</text>
</comment>
<evidence type="ECO:0000313" key="2">
    <source>
        <dbReference type="Proteomes" id="UP000580250"/>
    </source>
</evidence>
<organism evidence="1 2">
    <name type="scientific">Meloidogyne enterolobii</name>
    <name type="common">Root-knot nematode worm</name>
    <name type="synonym">Meloidogyne mayaguensis</name>
    <dbReference type="NCBI Taxonomy" id="390850"/>
    <lineage>
        <taxon>Eukaryota</taxon>
        <taxon>Metazoa</taxon>
        <taxon>Ecdysozoa</taxon>
        <taxon>Nematoda</taxon>
        <taxon>Chromadorea</taxon>
        <taxon>Rhabditida</taxon>
        <taxon>Tylenchina</taxon>
        <taxon>Tylenchomorpha</taxon>
        <taxon>Tylenchoidea</taxon>
        <taxon>Meloidogynidae</taxon>
        <taxon>Meloidogyninae</taxon>
        <taxon>Meloidogyne</taxon>
    </lineage>
</organism>
<name>A0A6V7WLH0_MELEN</name>
<proteinExistence type="predicted"/>
<dbReference type="EMBL" id="CAJEWN010000658">
    <property type="protein sequence ID" value="CAD2187847.1"/>
    <property type="molecule type" value="Genomic_DNA"/>
</dbReference>
<accession>A0A6V7WLH0</accession>
<dbReference type="AlphaFoldDB" id="A0A6V7WLH0"/>
<gene>
    <name evidence="1" type="ORF">MENT_LOCUS40457</name>
</gene>
<protein>
    <submittedName>
        <fullName evidence="1">Uncharacterized protein</fullName>
    </submittedName>
</protein>
<evidence type="ECO:0000313" key="1">
    <source>
        <dbReference type="EMBL" id="CAD2187847.1"/>
    </source>
</evidence>
<reference evidence="1 2" key="1">
    <citation type="submission" date="2020-08" db="EMBL/GenBank/DDBJ databases">
        <authorList>
            <person name="Koutsovoulos G."/>
            <person name="Danchin GJ E."/>
        </authorList>
    </citation>
    <scope>NUCLEOTIDE SEQUENCE [LARGE SCALE GENOMIC DNA]</scope>
</reference>